<name>A0AAV4ALP0_9GAST</name>
<dbReference type="Pfam" id="PF02018">
    <property type="entry name" value="CBM_4_9"/>
    <property type="match status" value="1"/>
</dbReference>
<dbReference type="InterPro" id="IPR008979">
    <property type="entry name" value="Galactose-bd-like_sf"/>
</dbReference>
<dbReference type="AlphaFoldDB" id="A0AAV4ALP0"/>
<gene>
    <name evidence="3" type="ORF">PoB_003430500</name>
</gene>
<evidence type="ECO:0000313" key="4">
    <source>
        <dbReference type="Proteomes" id="UP000735302"/>
    </source>
</evidence>
<dbReference type="Proteomes" id="UP000735302">
    <property type="component" value="Unassembled WGS sequence"/>
</dbReference>
<protein>
    <submittedName>
        <fullName evidence="3">Beta-xylanase</fullName>
    </submittedName>
</protein>
<dbReference type="SUPFAM" id="SSF49785">
    <property type="entry name" value="Galactose-binding domain-like"/>
    <property type="match status" value="1"/>
</dbReference>
<dbReference type="EMBL" id="BLXT01003909">
    <property type="protein sequence ID" value="GFO07800.1"/>
    <property type="molecule type" value="Genomic_DNA"/>
</dbReference>
<keyword evidence="1" id="KW-0378">Hydrolase</keyword>
<dbReference type="GO" id="GO:0016798">
    <property type="term" value="F:hydrolase activity, acting on glycosyl bonds"/>
    <property type="evidence" value="ECO:0007669"/>
    <property type="project" value="InterPro"/>
</dbReference>
<sequence>MAAFGEGARELLRNPGFEQGISNWRHDGFTMQADSTQVHSGVSSVKCTGRSKAYQGPSQEVYVTPGGRYAFQGYIRLIDSLDAHLYERAMVKIRFTWKDDGSVTYFTVTVRPYLSSSDGWVPIGSDFAVPNRGKTG</sequence>
<evidence type="ECO:0000259" key="2">
    <source>
        <dbReference type="Pfam" id="PF02018"/>
    </source>
</evidence>
<dbReference type="Gene3D" id="2.60.120.260">
    <property type="entry name" value="Galactose-binding domain-like"/>
    <property type="match status" value="1"/>
</dbReference>
<proteinExistence type="predicted"/>
<comment type="caution">
    <text evidence="3">The sequence shown here is derived from an EMBL/GenBank/DDBJ whole genome shotgun (WGS) entry which is preliminary data.</text>
</comment>
<accession>A0AAV4ALP0</accession>
<dbReference type="InterPro" id="IPR003305">
    <property type="entry name" value="CenC_carb-bd"/>
</dbReference>
<feature type="domain" description="CBM-cenC" evidence="2">
    <location>
        <begin position="10"/>
        <end position="131"/>
    </location>
</feature>
<evidence type="ECO:0000256" key="1">
    <source>
        <dbReference type="ARBA" id="ARBA00022801"/>
    </source>
</evidence>
<keyword evidence="4" id="KW-1185">Reference proteome</keyword>
<reference evidence="3 4" key="1">
    <citation type="journal article" date="2021" name="Elife">
        <title>Chloroplast acquisition without the gene transfer in kleptoplastic sea slugs, Plakobranchus ocellatus.</title>
        <authorList>
            <person name="Maeda T."/>
            <person name="Takahashi S."/>
            <person name="Yoshida T."/>
            <person name="Shimamura S."/>
            <person name="Takaki Y."/>
            <person name="Nagai Y."/>
            <person name="Toyoda A."/>
            <person name="Suzuki Y."/>
            <person name="Arimoto A."/>
            <person name="Ishii H."/>
            <person name="Satoh N."/>
            <person name="Nishiyama T."/>
            <person name="Hasebe M."/>
            <person name="Maruyama T."/>
            <person name="Minagawa J."/>
            <person name="Obokata J."/>
            <person name="Shigenobu S."/>
        </authorList>
    </citation>
    <scope>NUCLEOTIDE SEQUENCE [LARGE SCALE GENOMIC DNA]</scope>
</reference>
<evidence type="ECO:0000313" key="3">
    <source>
        <dbReference type="EMBL" id="GFO07800.1"/>
    </source>
</evidence>
<organism evidence="3 4">
    <name type="scientific">Plakobranchus ocellatus</name>
    <dbReference type="NCBI Taxonomy" id="259542"/>
    <lineage>
        <taxon>Eukaryota</taxon>
        <taxon>Metazoa</taxon>
        <taxon>Spiralia</taxon>
        <taxon>Lophotrochozoa</taxon>
        <taxon>Mollusca</taxon>
        <taxon>Gastropoda</taxon>
        <taxon>Heterobranchia</taxon>
        <taxon>Euthyneura</taxon>
        <taxon>Panpulmonata</taxon>
        <taxon>Sacoglossa</taxon>
        <taxon>Placobranchoidea</taxon>
        <taxon>Plakobranchidae</taxon>
        <taxon>Plakobranchus</taxon>
    </lineage>
</organism>